<proteinExistence type="predicted"/>
<dbReference type="Proteomes" id="UP000433652">
    <property type="component" value="Unassembled WGS sequence"/>
</dbReference>
<reference evidence="4 5" key="1">
    <citation type="submission" date="2019-12" db="EMBL/GenBank/DDBJ databases">
        <title>Genomic-based taxomic classification of the family Erythrobacteraceae.</title>
        <authorList>
            <person name="Xu L."/>
        </authorList>
    </citation>
    <scope>NUCLEOTIDE SEQUENCE [LARGE SCALE GENOMIC DNA]</scope>
    <source>
        <strain evidence="4 5">MCCC 1K01500</strain>
    </source>
</reference>
<dbReference type="GO" id="GO:0005509">
    <property type="term" value="F:calcium ion binding"/>
    <property type="evidence" value="ECO:0007669"/>
    <property type="project" value="InterPro"/>
</dbReference>
<gene>
    <name evidence="4" type="ORF">GRI89_10940</name>
</gene>
<feature type="domain" description="EF-hand" evidence="3">
    <location>
        <begin position="79"/>
        <end position="92"/>
    </location>
</feature>
<evidence type="ECO:0000313" key="5">
    <source>
        <dbReference type="Proteomes" id="UP000433652"/>
    </source>
</evidence>
<dbReference type="Pfam" id="PF13202">
    <property type="entry name" value="EF-hand_5"/>
    <property type="match status" value="2"/>
</dbReference>
<dbReference type="OrthoDB" id="7365540at2"/>
<accession>A0A6I4SV56</accession>
<dbReference type="InterPro" id="IPR011992">
    <property type="entry name" value="EF-hand-dom_pair"/>
</dbReference>
<feature type="chain" id="PRO_5026358676" description="EF-hand domain-containing protein" evidence="2">
    <location>
        <begin position="17"/>
        <end position="218"/>
    </location>
</feature>
<dbReference type="AlphaFoldDB" id="A0A6I4SV56"/>
<dbReference type="PROSITE" id="PS00018">
    <property type="entry name" value="EF_HAND_1"/>
    <property type="match status" value="1"/>
</dbReference>
<evidence type="ECO:0000259" key="3">
    <source>
        <dbReference type="Pfam" id="PF13202"/>
    </source>
</evidence>
<organism evidence="4 5">
    <name type="scientific">Croceibacterium salegens</name>
    <dbReference type="NCBI Taxonomy" id="1737568"/>
    <lineage>
        <taxon>Bacteria</taxon>
        <taxon>Pseudomonadati</taxon>
        <taxon>Pseudomonadota</taxon>
        <taxon>Alphaproteobacteria</taxon>
        <taxon>Sphingomonadales</taxon>
        <taxon>Erythrobacteraceae</taxon>
        <taxon>Croceibacterium</taxon>
    </lineage>
</organism>
<dbReference type="Gene3D" id="1.10.238.10">
    <property type="entry name" value="EF-hand"/>
    <property type="match status" value="1"/>
</dbReference>
<dbReference type="InterPro" id="IPR002048">
    <property type="entry name" value="EF_hand_dom"/>
</dbReference>
<keyword evidence="5" id="KW-1185">Reference proteome</keyword>
<feature type="region of interest" description="Disordered" evidence="1">
    <location>
        <begin position="123"/>
        <end position="155"/>
    </location>
</feature>
<name>A0A6I4SV56_9SPHN</name>
<dbReference type="RefSeq" id="WP_159795196.1">
    <property type="nucleotide sequence ID" value="NZ_WTYM01000044.1"/>
</dbReference>
<protein>
    <recommendedName>
        <fullName evidence="3">EF-hand domain-containing protein</fullName>
    </recommendedName>
</protein>
<dbReference type="InterPro" id="IPR018247">
    <property type="entry name" value="EF_Hand_1_Ca_BS"/>
</dbReference>
<dbReference type="EMBL" id="WTYM01000044">
    <property type="protein sequence ID" value="MXO60054.1"/>
    <property type="molecule type" value="Genomic_DNA"/>
</dbReference>
<comment type="caution">
    <text evidence="4">The sequence shown here is derived from an EMBL/GenBank/DDBJ whole genome shotgun (WGS) entry which is preliminary data.</text>
</comment>
<evidence type="ECO:0000313" key="4">
    <source>
        <dbReference type="EMBL" id="MXO60054.1"/>
    </source>
</evidence>
<evidence type="ECO:0000256" key="1">
    <source>
        <dbReference type="SAM" id="MobiDB-lite"/>
    </source>
</evidence>
<sequence length="218" mass="24018">MILPFLSIIAVAQAAAASAPPPPPEPVRFTQRTFISPAGEPFRDYDREVNPIVTWFTAADINSDGKLDLGEFTADFMRYFKVLDRNRDGAIDGIERTYYEENIAPEVASFGWAGGGTLTVDDQSDAALPNADGSYGTGLRRSKDYDDEPPQGAAQFDLLGLPEPVAAMDVEIRGRVTRSTAQYVAGLRFQQLDKDSRGYLTLEGLPRTYAEQRTGMRR</sequence>
<dbReference type="SUPFAM" id="SSF47473">
    <property type="entry name" value="EF-hand"/>
    <property type="match status" value="1"/>
</dbReference>
<feature type="domain" description="EF-hand" evidence="3">
    <location>
        <begin position="52"/>
        <end position="77"/>
    </location>
</feature>
<keyword evidence="2" id="KW-0732">Signal</keyword>
<evidence type="ECO:0000256" key="2">
    <source>
        <dbReference type="SAM" id="SignalP"/>
    </source>
</evidence>
<feature type="signal peptide" evidence="2">
    <location>
        <begin position="1"/>
        <end position="16"/>
    </location>
</feature>